<sequence length="194" mass="21341">MKKPKNPQVHLDELIKELDDENFSHANHAGAAAPSDYATRAFNDWYIPHEAYGFECIGPSLTRQEFADECDINTIMAQYEATGVITHVNQQAPAYLDLSGEIPDLMEAHNVFAKAETAFMTLPASVRKEFDNDPVKFVEFATKAENVEQMRKWNLAAPATLPDAPREPPEAPKPEPTPNPSKPTGSPPPSPASA</sequence>
<dbReference type="Pfam" id="PF09675">
    <property type="entry name" value="Chlamy_scaf"/>
    <property type="match status" value="1"/>
</dbReference>
<dbReference type="InterPro" id="IPR014131">
    <property type="entry name" value="Chlamydia_phage_Vp3"/>
</dbReference>
<dbReference type="EMBL" id="MK249168">
    <property type="protein sequence ID" value="QCQ84793.1"/>
    <property type="molecule type" value="Genomic_DNA"/>
</dbReference>
<feature type="compositionally biased region" description="Basic and acidic residues" evidence="1">
    <location>
        <begin position="164"/>
        <end position="173"/>
    </location>
</feature>
<proteinExistence type="predicted"/>
<feature type="compositionally biased region" description="Pro residues" evidence="1">
    <location>
        <begin position="174"/>
        <end position="194"/>
    </location>
</feature>
<evidence type="ECO:0000313" key="2">
    <source>
        <dbReference type="EMBL" id="QCQ84793.1"/>
    </source>
</evidence>
<accession>A0A4V1F5E6</accession>
<organism evidence="2">
    <name type="scientific">Blackfly microvirus SF02</name>
    <dbReference type="NCBI Taxonomy" id="2576452"/>
    <lineage>
        <taxon>Viruses</taxon>
        <taxon>Monodnaviria</taxon>
        <taxon>Sangervirae</taxon>
        <taxon>Phixviricota</taxon>
        <taxon>Malgrandaviricetes</taxon>
        <taxon>Petitvirales</taxon>
        <taxon>Microviridae</taxon>
        <taxon>Microvirus</taxon>
    </lineage>
</organism>
<evidence type="ECO:0000256" key="1">
    <source>
        <dbReference type="SAM" id="MobiDB-lite"/>
    </source>
</evidence>
<reference evidence="2" key="1">
    <citation type="submission" date="2018-12" db="EMBL/GenBank/DDBJ databases">
        <title>Singled stranded DNA viruses identified in blackflies (Austrosimulium ungulatum) sampled in New Zealand.</title>
        <authorList>
            <person name="Kraberger S."/>
            <person name="Fontenele R.S."/>
            <person name="Schmidlin K."/>
            <person name="Walters M."/>
            <person name="Varsani A."/>
        </authorList>
    </citation>
    <scope>NUCLEOTIDE SEQUENCE [LARGE SCALE GENOMIC DNA]</scope>
    <source>
        <strain evidence="2">084</strain>
    </source>
</reference>
<feature type="region of interest" description="Disordered" evidence="1">
    <location>
        <begin position="151"/>
        <end position="194"/>
    </location>
</feature>
<name>A0A4V1F5E6_9VIRU</name>
<protein>
    <submittedName>
        <fullName evidence="2">Internal scaffolding protein</fullName>
    </submittedName>
</protein>
<dbReference type="Proteomes" id="UP000322767">
    <property type="component" value="Segment"/>
</dbReference>